<dbReference type="Proteomes" id="UP000095280">
    <property type="component" value="Unplaced"/>
</dbReference>
<feature type="region of interest" description="Disordered" evidence="1">
    <location>
        <begin position="61"/>
        <end position="102"/>
    </location>
</feature>
<evidence type="ECO:0000313" key="3">
    <source>
        <dbReference type="Proteomes" id="UP000095280"/>
    </source>
</evidence>
<dbReference type="GO" id="GO:0051046">
    <property type="term" value="P:regulation of secretion"/>
    <property type="evidence" value="ECO:0007669"/>
    <property type="project" value="TreeGrafter"/>
</dbReference>
<dbReference type="WBParaSite" id="maker-unitig_34170-snap-gene-0.1-mRNA-1">
    <property type="protein sequence ID" value="maker-unitig_34170-snap-gene-0.1-mRNA-1"/>
    <property type="gene ID" value="maker-unitig_34170-snap-gene-0.1"/>
</dbReference>
<feature type="compositionally biased region" description="Basic and acidic residues" evidence="1">
    <location>
        <begin position="61"/>
        <end position="72"/>
    </location>
</feature>
<evidence type="ECO:0000259" key="2">
    <source>
        <dbReference type="PROSITE" id="PS50055"/>
    </source>
</evidence>
<feature type="domain" description="Tyrosine-protein phosphatase" evidence="2">
    <location>
        <begin position="66"/>
        <end position="238"/>
    </location>
</feature>
<dbReference type="PANTHER" id="PTHR46106:SF4">
    <property type="entry name" value="IA-2 PROTEIN TYROSINE PHOSPHATASE, ISOFORM C"/>
    <property type="match status" value="1"/>
</dbReference>
<reference evidence="4" key="1">
    <citation type="submission" date="2016-11" db="UniProtKB">
        <authorList>
            <consortium name="WormBaseParasite"/>
        </authorList>
    </citation>
    <scope>IDENTIFICATION</scope>
</reference>
<dbReference type="SUPFAM" id="SSF52799">
    <property type="entry name" value="(Phosphotyrosine protein) phosphatases II"/>
    <property type="match status" value="1"/>
</dbReference>
<dbReference type="Pfam" id="PF00102">
    <property type="entry name" value="Y_phosphatase"/>
    <property type="match status" value="1"/>
</dbReference>
<dbReference type="AlphaFoldDB" id="A0A1I8FHH4"/>
<dbReference type="InterPro" id="IPR029021">
    <property type="entry name" value="Prot-tyrosine_phosphatase-like"/>
</dbReference>
<dbReference type="GO" id="GO:0030141">
    <property type="term" value="C:secretory granule"/>
    <property type="evidence" value="ECO:0007669"/>
    <property type="project" value="InterPro"/>
</dbReference>
<dbReference type="Gene3D" id="3.90.190.10">
    <property type="entry name" value="Protein tyrosine phosphatase superfamily"/>
    <property type="match status" value="1"/>
</dbReference>
<dbReference type="InterPro" id="IPR000242">
    <property type="entry name" value="PTP_cat"/>
</dbReference>
<proteinExistence type="predicted"/>
<evidence type="ECO:0000256" key="1">
    <source>
        <dbReference type="SAM" id="MobiDB-lite"/>
    </source>
</evidence>
<sequence>RNPAAVSELSSQLEPADAGDSTLLISFVETKTTRNDLVDWSVGQQRLQGAVPAGSGCREKASARWRRARVDPTGRGGCSGEEDSRRVAPNSPTGSWSDDRITTDMDITTGHLILAVTTSTPAYIYDSDPKTKAYILTQGPMESTAPDFWQNGCWNAALWPLLNLTGLGGADCGGDLCTMYWPATRGSIWCPSTSGSKDFIVRNFYLKNVGTGEARTRDHVSTFLAWEEAGLPSSAKAFAGLPAWFTVATAAAGRGTTACWTWHSRRIAKASRRSTWPPALEHLPDQRRDWSKKDS</sequence>
<dbReference type="PROSITE" id="PS50055">
    <property type="entry name" value="TYR_PHOSPHATASE_PTP"/>
    <property type="match status" value="1"/>
</dbReference>
<dbReference type="GO" id="GO:0004725">
    <property type="term" value="F:protein tyrosine phosphatase activity"/>
    <property type="evidence" value="ECO:0007669"/>
    <property type="project" value="InterPro"/>
</dbReference>
<dbReference type="InterPro" id="IPR033522">
    <property type="entry name" value="IA-2/IA-2_beta"/>
</dbReference>
<protein>
    <submittedName>
        <fullName evidence="4">Tyrosine-protein phosphatase domain-containing protein</fullName>
    </submittedName>
</protein>
<dbReference type="GO" id="GO:0045202">
    <property type="term" value="C:synapse"/>
    <property type="evidence" value="ECO:0007669"/>
    <property type="project" value="TreeGrafter"/>
</dbReference>
<name>A0A1I8FHH4_9PLAT</name>
<evidence type="ECO:0000313" key="4">
    <source>
        <dbReference type="WBParaSite" id="maker-unitig_34170-snap-gene-0.1-mRNA-1"/>
    </source>
</evidence>
<keyword evidence="3" id="KW-1185">Reference proteome</keyword>
<accession>A0A1I8FHH4</accession>
<dbReference type="PANTHER" id="PTHR46106">
    <property type="entry name" value="IA-2 PROTEIN TYROSINE PHOSPHATASE, ISOFORM C"/>
    <property type="match status" value="1"/>
</dbReference>
<organism evidence="3 4">
    <name type="scientific">Macrostomum lignano</name>
    <dbReference type="NCBI Taxonomy" id="282301"/>
    <lineage>
        <taxon>Eukaryota</taxon>
        <taxon>Metazoa</taxon>
        <taxon>Spiralia</taxon>
        <taxon>Lophotrochozoa</taxon>
        <taxon>Platyhelminthes</taxon>
        <taxon>Rhabditophora</taxon>
        <taxon>Macrostomorpha</taxon>
        <taxon>Macrostomida</taxon>
        <taxon>Macrostomidae</taxon>
        <taxon>Macrostomum</taxon>
    </lineage>
</organism>